<evidence type="ECO:0000256" key="1">
    <source>
        <dbReference type="SAM" id="Phobius"/>
    </source>
</evidence>
<keyword evidence="1" id="KW-0812">Transmembrane</keyword>
<accession>A0A6C0GNY8</accession>
<gene>
    <name evidence="2" type="ORF">GXP67_25425</name>
</gene>
<protein>
    <submittedName>
        <fullName evidence="2">Uncharacterized protein</fullName>
    </submittedName>
</protein>
<proteinExistence type="predicted"/>
<reference evidence="2 3" key="1">
    <citation type="submission" date="2020-01" db="EMBL/GenBank/DDBJ databases">
        <authorList>
            <person name="Kim M.K."/>
        </authorList>
    </citation>
    <scope>NUCLEOTIDE SEQUENCE [LARGE SCALE GENOMIC DNA]</scope>
    <source>
        <strain evidence="2 3">172606-1</strain>
    </source>
</reference>
<evidence type="ECO:0000313" key="3">
    <source>
        <dbReference type="Proteomes" id="UP000480178"/>
    </source>
</evidence>
<keyword evidence="3" id="KW-1185">Reference proteome</keyword>
<dbReference type="KEGG" id="rhoz:GXP67_25425"/>
<sequence>MTLPEIYSLLSKIKDGLYLSSTATTLSNTPENSTYKIENIRQVRYLLNLLNETGLFQDNIEELKKTSLYRTPYDEEVIGGKEFNNIKLNFDIIKLGVQGVLLLLNKILNKSEHDTIRIKLPDTEDLKEISKYLNEFEKILSLTILHEDIGGQIKVVNIYQGSVWIEIYVGSALAVPLIGGIVWAAAVINKKINEGKIIKQYSEGLKIKNESMRDLMEAQKQFIEMTLDFEANHLYLENYRAKDPEQLGRLKHSIQLMQELIQKGAEVHPALSAPESIQNLFPKQQELPLIESKIKRLEQ</sequence>
<keyword evidence="1" id="KW-0472">Membrane</keyword>
<feature type="transmembrane region" description="Helical" evidence="1">
    <location>
        <begin position="167"/>
        <end position="188"/>
    </location>
</feature>
<dbReference type="AlphaFoldDB" id="A0A6C0GNY8"/>
<name>A0A6C0GNY8_9BACT</name>
<dbReference type="RefSeq" id="WP_162445733.1">
    <property type="nucleotide sequence ID" value="NZ_CP048222.1"/>
</dbReference>
<organism evidence="2 3">
    <name type="scientific">Rhodocytophaga rosea</name>
    <dbReference type="NCBI Taxonomy" id="2704465"/>
    <lineage>
        <taxon>Bacteria</taxon>
        <taxon>Pseudomonadati</taxon>
        <taxon>Bacteroidota</taxon>
        <taxon>Cytophagia</taxon>
        <taxon>Cytophagales</taxon>
        <taxon>Rhodocytophagaceae</taxon>
        <taxon>Rhodocytophaga</taxon>
    </lineage>
</organism>
<evidence type="ECO:0000313" key="2">
    <source>
        <dbReference type="EMBL" id="QHT69749.1"/>
    </source>
</evidence>
<dbReference type="EMBL" id="CP048222">
    <property type="protein sequence ID" value="QHT69749.1"/>
    <property type="molecule type" value="Genomic_DNA"/>
</dbReference>
<keyword evidence="1" id="KW-1133">Transmembrane helix</keyword>
<dbReference type="Proteomes" id="UP000480178">
    <property type="component" value="Chromosome"/>
</dbReference>